<name>A0ABU3MTK8_9BURK</name>
<evidence type="ECO:0008006" key="3">
    <source>
        <dbReference type="Google" id="ProtNLM"/>
    </source>
</evidence>
<dbReference type="Proteomes" id="UP001074635">
    <property type="component" value="Unassembled WGS sequence"/>
</dbReference>
<dbReference type="EMBL" id="JAPQTC020000003">
    <property type="protein sequence ID" value="MDT8504926.1"/>
    <property type="molecule type" value="Genomic_DNA"/>
</dbReference>
<evidence type="ECO:0000313" key="2">
    <source>
        <dbReference type="Proteomes" id="UP001074635"/>
    </source>
</evidence>
<evidence type="ECO:0000313" key="1">
    <source>
        <dbReference type="EMBL" id="MDT8504926.1"/>
    </source>
</evidence>
<sequence length="151" mass="16712">MSAVVIVDTSVFLNIINVPGFNQAWEGVMSELSEVIDNEDHLFIPMAAIVEVGNHIAQLANGAVRRDSAERFVAEVRKALANEAPWKPINFPSNFEVLGWLDSFTEAAVRGLGVGDLSIQKEWEDLCKKFSMSRVRVWTLDGDLAGLDRIP</sequence>
<gene>
    <name evidence="1" type="ORF">OYC61_011525</name>
</gene>
<accession>A0ABU3MTK8</accession>
<comment type="caution">
    <text evidence="1">The sequence shown here is derived from an EMBL/GenBank/DDBJ whole genome shotgun (WGS) entry which is preliminary data.</text>
</comment>
<dbReference type="RefSeq" id="WP_268379005.1">
    <property type="nucleotide sequence ID" value="NZ_JAPQTC020000003.1"/>
</dbReference>
<protein>
    <recommendedName>
        <fullName evidence="3">PIN domain-containing protein</fullName>
    </recommendedName>
</protein>
<reference evidence="1" key="1">
    <citation type="submission" date="2023-08" db="EMBL/GenBank/DDBJ databases">
        <title>Study of Resistomes in environmental pathogenic environmental.</title>
        <authorList>
            <person name="Bhattacharjee A."/>
            <person name="Singh A.K."/>
        </authorList>
    </citation>
    <scope>NUCLEOTIDE SEQUENCE</scope>
    <source>
        <strain evidence="1">S1</strain>
    </source>
</reference>
<proteinExistence type="predicted"/>
<organism evidence="1 2">
    <name type="scientific">Alcaligenes nematophilus</name>
    <dbReference type="NCBI Taxonomy" id="2994643"/>
    <lineage>
        <taxon>Bacteria</taxon>
        <taxon>Pseudomonadati</taxon>
        <taxon>Pseudomonadota</taxon>
        <taxon>Betaproteobacteria</taxon>
        <taxon>Burkholderiales</taxon>
        <taxon>Alcaligenaceae</taxon>
        <taxon>Alcaligenes</taxon>
    </lineage>
</organism>
<keyword evidence="2" id="KW-1185">Reference proteome</keyword>